<sequence length="73" mass="8596">MKRRYLVLGDESARHPFRQSLPPHVTGGRSVACRPDVRGERKRFSLPRFSMQDWRDFLMAYCACFMAVSAFIW</sequence>
<proteinExistence type="predicted"/>
<dbReference type="Proteomes" id="UP000282837">
    <property type="component" value="Unassembled WGS sequence"/>
</dbReference>
<dbReference type="OrthoDB" id="7428630at2"/>
<gene>
    <name evidence="1" type="ORF">EOE18_14010</name>
</gene>
<accession>A0A437N228</accession>
<evidence type="ECO:0000313" key="2">
    <source>
        <dbReference type="Proteomes" id="UP000282837"/>
    </source>
</evidence>
<dbReference type="AlphaFoldDB" id="A0A437N228"/>
<keyword evidence="2" id="KW-1185">Reference proteome</keyword>
<comment type="caution">
    <text evidence="1">The sequence shown here is derived from an EMBL/GenBank/DDBJ whole genome shotgun (WGS) entry which is preliminary data.</text>
</comment>
<dbReference type="EMBL" id="SACO01000011">
    <property type="protein sequence ID" value="RVU03963.1"/>
    <property type="molecule type" value="Genomic_DNA"/>
</dbReference>
<protein>
    <submittedName>
        <fullName evidence="1">Uncharacterized protein</fullName>
    </submittedName>
</protein>
<name>A0A437N228_9SPHN</name>
<reference evidence="1 2" key="1">
    <citation type="submission" date="2019-01" db="EMBL/GenBank/DDBJ databases">
        <authorList>
            <person name="Chen W.-M."/>
        </authorList>
    </citation>
    <scope>NUCLEOTIDE SEQUENCE [LARGE SCALE GENOMIC DNA]</scope>
    <source>
        <strain evidence="1 2">FSY-9</strain>
    </source>
</reference>
<organism evidence="1 2">
    <name type="scientific">Novosphingobium umbonatum</name>
    <dbReference type="NCBI Taxonomy" id="1908524"/>
    <lineage>
        <taxon>Bacteria</taxon>
        <taxon>Pseudomonadati</taxon>
        <taxon>Pseudomonadota</taxon>
        <taxon>Alphaproteobacteria</taxon>
        <taxon>Sphingomonadales</taxon>
        <taxon>Sphingomonadaceae</taxon>
        <taxon>Novosphingobium</taxon>
    </lineage>
</organism>
<dbReference type="RefSeq" id="WP_127710573.1">
    <property type="nucleotide sequence ID" value="NZ_SACO01000011.1"/>
</dbReference>
<evidence type="ECO:0000313" key="1">
    <source>
        <dbReference type="EMBL" id="RVU03963.1"/>
    </source>
</evidence>